<dbReference type="InterPro" id="IPR041529">
    <property type="entry name" value="DUF5598"/>
</dbReference>
<dbReference type="PANTHER" id="PTHR43816:SF1">
    <property type="entry name" value="NICOTINAMIDE PHOSPHORIBOSYLTRANSFERASE"/>
    <property type="match status" value="1"/>
</dbReference>
<sequence>MKQTNPMLLIDFYKAVHAEMLPKGITKSVSYFTPRMSRVKRWNEVAMFGLQGFIKEYLVDYFNEYFFFEYRNKAIGTYKTVMDAALGEGAYGLQKIEDLYDLGYLPIEIKALPEGTLVPMHVPMFSIENTHKDFAWLPQALESLISAEMWHPMIAATVGHTYRQIVNKFYEMTCDDDIPKSKALGAFDFRGEECLQSAVKAGAGWCLSFLNTATVPTIPYLERNYNCDCTKEPVAFGSPSTEHSVACSNYAIDGDEETLIKRLLTEIYRNTSFSAVLDSYDYWNVVENILPKLKNEIMNHNGCFLVRGDSGDCIDVVTRTVFKLWEEFGGTTNSKGYKVLDPHVKAIYGDSITVQRCEQIYDILEKNGFAASNVALGVGSFSFQCIEENGVLKPFTRDTFSSCIKATYCEIDGKPYPIFKNPKDGGFKKSQRGLCHVYTGLDGKLTFKDGYTSENLPMNNLLETVFRDGKLVKEQSLQEIRRVLNEGEF</sequence>
<protein>
    <recommendedName>
        <fullName evidence="7">Nicotinamide phosphoribosyltransferase</fullName>
        <ecNumber evidence="6">2.4.2.12</ecNumber>
    </recommendedName>
</protein>
<dbReference type="InterPro" id="IPR036068">
    <property type="entry name" value="Nicotinate_pribotase-like_C"/>
</dbReference>
<dbReference type="EC" id="2.4.2.12" evidence="6"/>
<evidence type="ECO:0000256" key="4">
    <source>
        <dbReference type="ARBA" id="ARBA00022679"/>
    </source>
</evidence>
<evidence type="ECO:0000256" key="6">
    <source>
        <dbReference type="ARBA" id="ARBA00035024"/>
    </source>
</evidence>
<evidence type="ECO:0000256" key="8">
    <source>
        <dbReference type="ARBA" id="ARBA00047835"/>
    </source>
</evidence>
<keyword evidence="2" id="KW-0662">Pyridine nucleotide biosynthesis</keyword>
<dbReference type="GO" id="GO:0047280">
    <property type="term" value="F:nicotinamide phosphoribosyltransferase activity"/>
    <property type="evidence" value="ECO:0007669"/>
    <property type="project" value="UniProtKB-EC"/>
</dbReference>
<evidence type="ECO:0000259" key="9">
    <source>
        <dbReference type="Pfam" id="PF04095"/>
    </source>
</evidence>
<dbReference type="SUPFAM" id="SSF51690">
    <property type="entry name" value="Nicotinate/Quinolinate PRTase C-terminal domain-like"/>
    <property type="match status" value="1"/>
</dbReference>
<evidence type="ECO:0000256" key="5">
    <source>
        <dbReference type="ARBA" id="ARBA00035007"/>
    </source>
</evidence>
<dbReference type="InterPro" id="IPR016471">
    <property type="entry name" value="Nicotinamide_PRibTrfase"/>
</dbReference>
<dbReference type="InterPro" id="IPR041525">
    <property type="entry name" value="N/Namide_PRibTrfase"/>
</dbReference>
<name>A0A8S5RMJ2_9VIRU</name>
<dbReference type="NCBIfam" id="NF006629">
    <property type="entry name" value="PRK09198.1"/>
    <property type="match status" value="1"/>
</dbReference>
<evidence type="ECO:0000256" key="1">
    <source>
        <dbReference type="ARBA" id="ARBA00010897"/>
    </source>
</evidence>
<comment type="pathway">
    <text evidence="5">Cofactor biosynthesis; NAD(+) biosynthesis; nicotinamide D-ribonucleotide from 5-phospho-alpha-D-ribose 1-diphosphate and nicotinamide: step 1/1.</text>
</comment>
<dbReference type="Pfam" id="PF04095">
    <property type="entry name" value="NAPRTase"/>
    <property type="match status" value="1"/>
</dbReference>
<feature type="domain" description="Nicotinamide phosphoribosyltransferase N-terminal" evidence="10">
    <location>
        <begin position="7"/>
        <end position="59"/>
    </location>
</feature>
<reference evidence="11" key="1">
    <citation type="journal article" date="2021" name="Proc. Natl. Acad. Sci. U.S.A.">
        <title>A Catalog of Tens of Thousands of Viruses from Human Metagenomes Reveals Hidden Associations with Chronic Diseases.</title>
        <authorList>
            <person name="Tisza M.J."/>
            <person name="Buck C.B."/>
        </authorList>
    </citation>
    <scope>NUCLEOTIDE SEQUENCE</scope>
    <source>
        <strain evidence="11">CtviY17</strain>
    </source>
</reference>
<comment type="catalytic activity">
    <reaction evidence="8">
        <text>beta-nicotinamide D-ribonucleotide + diphosphate = 5-phospho-alpha-D-ribose 1-diphosphate + nicotinamide + H(+)</text>
        <dbReference type="Rhea" id="RHEA:16149"/>
        <dbReference type="ChEBI" id="CHEBI:14649"/>
        <dbReference type="ChEBI" id="CHEBI:15378"/>
        <dbReference type="ChEBI" id="CHEBI:17154"/>
        <dbReference type="ChEBI" id="CHEBI:33019"/>
        <dbReference type="ChEBI" id="CHEBI:58017"/>
        <dbReference type="EC" id="2.4.2.12"/>
    </reaction>
    <physiologicalReaction direction="right-to-left" evidence="8">
        <dbReference type="Rhea" id="RHEA:16151"/>
    </physiologicalReaction>
</comment>
<evidence type="ECO:0000256" key="7">
    <source>
        <dbReference type="ARBA" id="ARBA00035036"/>
    </source>
</evidence>
<dbReference type="PANTHER" id="PTHR43816">
    <property type="entry name" value="NICOTINAMIDE PHOSPHORIBOSYLTRANSFERASE"/>
    <property type="match status" value="1"/>
</dbReference>
<dbReference type="InterPro" id="IPR013785">
    <property type="entry name" value="Aldolase_TIM"/>
</dbReference>
<keyword evidence="4" id="KW-0808">Transferase</keyword>
<evidence type="ECO:0000256" key="3">
    <source>
        <dbReference type="ARBA" id="ARBA00022676"/>
    </source>
</evidence>
<feature type="domain" description="Nicotinate/nicotinamide phosphoribosyltransferase" evidence="9">
    <location>
        <begin position="269"/>
        <end position="447"/>
    </location>
</feature>
<organism evidence="11">
    <name type="scientific">virus sp. ctviY17</name>
    <dbReference type="NCBI Taxonomy" id="2825828"/>
    <lineage>
        <taxon>Viruses</taxon>
    </lineage>
</organism>
<evidence type="ECO:0000259" key="10">
    <source>
        <dbReference type="Pfam" id="PF18127"/>
    </source>
</evidence>
<dbReference type="GO" id="GO:0009435">
    <property type="term" value="P:NAD+ biosynthetic process"/>
    <property type="evidence" value="ECO:0007669"/>
    <property type="project" value="InterPro"/>
</dbReference>
<evidence type="ECO:0000256" key="2">
    <source>
        <dbReference type="ARBA" id="ARBA00022642"/>
    </source>
</evidence>
<evidence type="ECO:0000313" key="11">
    <source>
        <dbReference type="EMBL" id="DAE32293.1"/>
    </source>
</evidence>
<dbReference type="Gene3D" id="3.20.20.70">
    <property type="entry name" value="Aldolase class I"/>
    <property type="match status" value="1"/>
</dbReference>
<proteinExistence type="inferred from homology"/>
<accession>A0A8S5RMJ2</accession>
<dbReference type="PIRSF" id="PIRSF005943">
    <property type="entry name" value="NMPRT"/>
    <property type="match status" value="1"/>
</dbReference>
<keyword evidence="3 11" id="KW-0328">Glycosyltransferase</keyword>
<dbReference type="EMBL" id="BK059120">
    <property type="protein sequence ID" value="DAE32293.1"/>
    <property type="molecule type" value="Genomic_DNA"/>
</dbReference>
<comment type="similarity">
    <text evidence="1">Belongs to the NAPRTase family.</text>
</comment>
<dbReference type="Pfam" id="PF18127">
    <property type="entry name" value="NAMPT_N"/>
    <property type="match status" value="1"/>
</dbReference>